<feature type="region of interest" description="Disordered" evidence="1">
    <location>
        <begin position="393"/>
        <end position="433"/>
    </location>
</feature>
<name>A0ABQ8UR88_9EUKA</name>
<dbReference type="PANTHER" id="PTHR21439">
    <property type="entry name" value="OXIDORED-NITRO DOMAIN-CONTAINING PROTEIN"/>
    <property type="match status" value="1"/>
</dbReference>
<evidence type="ECO:0000256" key="1">
    <source>
        <dbReference type="SAM" id="MobiDB-lite"/>
    </source>
</evidence>
<proteinExistence type="predicted"/>
<dbReference type="EMBL" id="JAPMOS010000006">
    <property type="protein sequence ID" value="KAJ4461649.1"/>
    <property type="molecule type" value="Genomic_DNA"/>
</dbReference>
<feature type="compositionally biased region" description="Low complexity" evidence="1">
    <location>
        <begin position="400"/>
        <end position="416"/>
    </location>
</feature>
<dbReference type="Pfam" id="PF10188">
    <property type="entry name" value="Oscp1"/>
    <property type="match status" value="1"/>
</dbReference>
<keyword evidence="3" id="KW-1185">Reference proteome</keyword>
<organism evidence="2 3">
    <name type="scientific">Paratrimastix pyriformis</name>
    <dbReference type="NCBI Taxonomy" id="342808"/>
    <lineage>
        <taxon>Eukaryota</taxon>
        <taxon>Metamonada</taxon>
        <taxon>Preaxostyla</taxon>
        <taxon>Paratrimastigidae</taxon>
        <taxon>Paratrimastix</taxon>
    </lineage>
</organism>
<reference evidence="2" key="1">
    <citation type="journal article" date="2022" name="bioRxiv">
        <title>Genomics of Preaxostyla Flagellates Illuminates Evolutionary Transitions and the Path Towards Mitochondrial Loss.</title>
        <authorList>
            <person name="Novak L.V.F."/>
            <person name="Treitli S.C."/>
            <person name="Pyrih J."/>
            <person name="Halakuc P."/>
            <person name="Pipaliya S.V."/>
            <person name="Vacek V."/>
            <person name="Brzon O."/>
            <person name="Soukal P."/>
            <person name="Eme L."/>
            <person name="Dacks J.B."/>
            <person name="Karnkowska A."/>
            <person name="Elias M."/>
            <person name="Hampl V."/>
        </authorList>
    </citation>
    <scope>NUCLEOTIDE SEQUENCE</scope>
    <source>
        <strain evidence="2">RCP-MX</strain>
    </source>
</reference>
<protein>
    <submittedName>
        <fullName evidence="2">Uncharacterized protein</fullName>
    </submittedName>
</protein>
<evidence type="ECO:0000313" key="3">
    <source>
        <dbReference type="Proteomes" id="UP001141327"/>
    </source>
</evidence>
<dbReference type="InterPro" id="IPR019332">
    <property type="entry name" value="OSCP1"/>
</dbReference>
<gene>
    <name evidence="2" type="ORF">PAPYR_1762</name>
</gene>
<dbReference type="Proteomes" id="UP001141327">
    <property type="component" value="Unassembled WGS sequence"/>
</dbReference>
<evidence type="ECO:0000313" key="2">
    <source>
        <dbReference type="EMBL" id="KAJ4461649.1"/>
    </source>
</evidence>
<comment type="caution">
    <text evidence="2">The sequence shown here is derived from an EMBL/GenBank/DDBJ whole genome shotgun (WGS) entry which is preliminary data.</text>
</comment>
<accession>A0ABQ8UR88</accession>
<feature type="compositionally biased region" description="Low complexity" evidence="1">
    <location>
        <begin position="272"/>
        <end position="298"/>
    </location>
</feature>
<feature type="region of interest" description="Disordered" evidence="1">
    <location>
        <begin position="256"/>
        <end position="299"/>
    </location>
</feature>
<dbReference type="PANTHER" id="PTHR21439:SF0">
    <property type="entry name" value="PROTEIN OSCP1"/>
    <property type="match status" value="1"/>
</dbReference>
<sequence>MASYAMPFLVLNMGGEMVFILEQRLHAQNIPLEKGSRVLQEVIRAMCSPKFVEELFKPQDMYSPPLVRSLFERVAHSSIMRLNESSMDRLYDLMCMGFKHQVMNISHSEDLSRVTLNHLDELRKRVPEDEIGVQVQTCISRFQQLATGITKLEYDLVRQELLRFLQDKKVKVSLFLQEGIQNSDGTLVLASPCNMSHCAQPLGTVRYFDDAGQVTRTTTISLPPPARQVRPTPADPAAAAALVTCGSNIYATATHSTPGAPSTHVAPPILPPSKSSHSAPAPAAATPSAPAPTAASASLTPFPKSPVTLATAPAARPTTAPARSAVSEFSQLASLLGTTHIDKPLPLNIFPDSLDGPATAPVRPGLPGKPAERPANVVTIDAKTQRRPLSALLDWDAPKKPAAAPAPAPAAAAEKPVGTEDGDDLLGLMDGTA</sequence>